<dbReference type="Proteomes" id="UP000266673">
    <property type="component" value="Unassembled WGS sequence"/>
</dbReference>
<gene>
    <name evidence="2" type="ORF">C2G38_2304670</name>
</gene>
<keyword evidence="3" id="KW-1185">Reference proteome</keyword>
<dbReference type="EMBL" id="QKWP01004283">
    <property type="protein sequence ID" value="RIB00400.1"/>
    <property type="molecule type" value="Genomic_DNA"/>
</dbReference>
<comment type="caution">
    <text evidence="2">The sequence shown here is derived from an EMBL/GenBank/DDBJ whole genome shotgun (WGS) entry which is preliminary data.</text>
</comment>
<feature type="region of interest" description="Disordered" evidence="1">
    <location>
        <begin position="32"/>
        <end position="73"/>
    </location>
</feature>
<organism evidence="2 3">
    <name type="scientific">Gigaspora rosea</name>
    <dbReference type="NCBI Taxonomy" id="44941"/>
    <lineage>
        <taxon>Eukaryota</taxon>
        <taxon>Fungi</taxon>
        <taxon>Fungi incertae sedis</taxon>
        <taxon>Mucoromycota</taxon>
        <taxon>Glomeromycotina</taxon>
        <taxon>Glomeromycetes</taxon>
        <taxon>Diversisporales</taxon>
        <taxon>Gigasporaceae</taxon>
        <taxon>Gigaspora</taxon>
    </lineage>
</organism>
<name>A0A397TQZ2_9GLOM</name>
<evidence type="ECO:0008006" key="4">
    <source>
        <dbReference type="Google" id="ProtNLM"/>
    </source>
</evidence>
<accession>A0A397TQZ2</accession>
<evidence type="ECO:0000313" key="2">
    <source>
        <dbReference type="EMBL" id="RIB00400.1"/>
    </source>
</evidence>
<protein>
    <recommendedName>
        <fullName evidence="4">CCHC-type domain-containing protein</fullName>
    </recommendedName>
</protein>
<dbReference type="AlphaFoldDB" id="A0A397TQZ2"/>
<reference evidence="2 3" key="1">
    <citation type="submission" date="2018-06" db="EMBL/GenBank/DDBJ databases">
        <title>Comparative genomics reveals the genomic features of Rhizophagus irregularis, R. cerebriforme, R. diaphanum and Gigaspora rosea, and their symbiotic lifestyle signature.</title>
        <authorList>
            <person name="Morin E."/>
            <person name="San Clemente H."/>
            <person name="Chen E.C.H."/>
            <person name="De La Providencia I."/>
            <person name="Hainaut M."/>
            <person name="Kuo A."/>
            <person name="Kohler A."/>
            <person name="Murat C."/>
            <person name="Tang N."/>
            <person name="Roy S."/>
            <person name="Loubradou J."/>
            <person name="Henrissat B."/>
            <person name="Grigoriev I.V."/>
            <person name="Corradi N."/>
            <person name="Roux C."/>
            <person name="Martin F.M."/>
        </authorList>
    </citation>
    <scope>NUCLEOTIDE SEQUENCE [LARGE SCALE GENOMIC DNA]</scope>
    <source>
        <strain evidence="2 3">DAOM 194757</strain>
    </source>
</reference>
<evidence type="ECO:0000256" key="1">
    <source>
        <dbReference type="SAM" id="MobiDB-lite"/>
    </source>
</evidence>
<sequence length="129" mass="14711">MSVGLNAGPVAMEILNKLLKNFIHKNSLNSNRHLSNNIVSNNREIQENESYNLEESSEENLEENQENIDPSAVRDPIIKKRKGAPRVKRIKSSFEATNTQSNVVQEKAKRLCSRCKQPNHYVKTCTVDF</sequence>
<proteinExistence type="predicted"/>
<evidence type="ECO:0000313" key="3">
    <source>
        <dbReference type="Proteomes" id="UP000266673"/>
    </source>
</evidence>
<feature type="compositionally biased region" description="Acidic residues" evidence="1">
    <location>
        <begin position="55"/>
        <end position="66"/>
    </location>
</feature>